<dbReference type="Pfam" id="PF09361">
    <property type="entry name" value="Phasin_2"/>
    <property type="match status" value="1"/>
</dbReference>
<comment type="caution">
    <text evidence="2">The sequence shown here is derived from an EMBL/GenBank/DDBJ whole genome shotgun (WGS) entry which is preliminary data.</text>
</comment>
<evidence type="ECO:0000313" key="2">
    <source>
        <dbReference type="EMBL" id="PWR25995.1"/>
    </source>
</evidence>
<sequence>MASEKPEFPFFNFDVKKFAGDLKLPNVDLDSIVASSRKNIEALTQANRIAFEGFQAVAKRQVEIMRETMTEAASVLRNVMSGNPSDAKVAPEVLKKAFEAALANMRELAEMTSKANSEAFDVIQKRVTDSIEELKSLTAKAKGDK</sequence>
<dbReference type="AlphaFoldDB" id="A0A317ELA1"/>
<dbReference type="OrthoDB" id="9812006at2"/>
<dbReference type="EMBL" id="QGLE01000001">
    <property type="protein sequence ID" value="PWR25995.1"/>
    <property type="molecule type" value="Genomic_DNA"/>
</dbReference>
<accession>A0A317ELA1</accession>
<evidence type="ECO:0000313" key="3">
    <source>
        <dbReference type="Proteomes" id="UP000245461"/>
    </source>
</evidence>
<dbReference type="Proteomes" id="UP000245461">
    <property type="component" value="Unassembled WGS sequence"/>
</dbReference>
<dbReference type="InterPro" id="IPR018968">
    <property type="entry name" value="Phasin"/>
</dbReference>
<feature type="domain" description="Phasin" evidence="1">
    <location>
        <begin position="32"/>
        <end position="127"/>
    </location>
</feature>
<name>A0A317ELA1_9PROT</name>
<keyword evidence="3" id="KW-1185">Reference proteome</keyword>
<organism evidence="2 3">
    <name type="scientific">Zavarzinia aquatilis</name>
    <dbReference type="NCBI Taxonomy" id="2211142"/>
    <lineage>
        <taxon>Bacteria</taxon>
        <taxon>Pseudomonadati</taxon>
        <taxon>Pseudomonadota</taxon>
        <taxon>Alphaproteobacteria</taxon>
        <taxon>Rhodospirillales</taxon>
        <taxon>Zavarziniaceae</taxon>
        <taxon>Zavarzinia</taxon>
    </lineage>
</organism>
<reference evidence="2 3" key="1">
    <citation type="submission" date="2018-05" db="EMBL/GenBank/DDBJ databases">
        <title>Zavarzinia sp. HR-AS.</title>
        <authorList>
            <person name="Lee Y."/>
            <person name="Jeon C.O."/>
        </authorList>
    </citation>
    <scope>NUCLEOTIDE SEQUENCE [LARGE SCALE GENOMIC DNA]</scope>
    <source>
        <strain evidence="2 3">HR-AS</strain>
    </source>
</reference>
<gene>
    <name evidence="2" type="ORF">DKG74_03340</name>
</gene>
<protein>
    <submittedName>
        <fullName evidence="2">Phasin</fullName>
    </submittedName>
</protein>
<dbReference type="RefSeq" id="WP_109902539.1">
    <property type="nucleotide sequence ID" value="NZ_QGLE01000001.1"/>
</dbReference>
<dbReference type="InterPro" id="IPR010127">
    <property type="entry name" value="Phasin_subfam-1"/>
</dbReference>
<proteinExistence type="predicted"/>
<dbReference type="NCBIfam" id="TIGR01841">
    <property type="entry name" value="phasin"/>
    <property type="match status" value="1"/>
</dbReference>
<evidence type="ECO:0000259" key="1">
    <source>
        <dbReference type="Pfam" id="PF09361"/>
    </source>
</evidence>